<evidence type="ECO:0000256" key="2">
    <source>
        <dbReference type="SAM" id="SignalP"/>
    </source>
</evidence>
<dbReference type="PANTHER" id="PTHR42928">
    <property type="entry name" value="TRICARBOXYLATE-BINDING PROTEIN"/>
    <property type="match status" value="1"/>
</dbReference>
<name>A0A0E3CER6_9BURK</name>
<feature type="chain" id="PRO_5002409960" description="Tripartite tricarboxylate transporter substrate binding protein" evidence="2">
    <location>
        <begin position="28"/>
        <end position="331"/>
    </location>
</feature>
<reference evidence="3 4" key="1">
    <citation type="submission" date="2013-09" db="EMBL/GenBank/DDBJ databases">
        <title>High correlation between genotypes and phenotypes of environmental bacteria Comamonas testosteroni strains.</title>
        <authorList>
            <person name="Liu L."/>
            <person name="Zhu W."/>
            <person name="Xia X."/>
            <person name="Xu B."/>
            <person name="Luo M."/>
            <person name="Wang G."/>
        </authorList>
    </citation>
    <scope>NUCLEOTIDE SEQUENCE [LARGE SCALE GENOMIC DNA]</scope>
    <source>
        <strain evidence="3 4">DF2</strain>
    </source>
</reference>
<dbReference type="CDD" id="cd07012">
    <property type="entry name" value="PBP2_Bug_TTT"/>
    <property type="match status" value="1"/>
</dbReference>
<dbReference type="Gene3D" id="3.40.190.150">
    <property type="entry name" value="Bordetella uptake gene, domain 1"/>
    <property type="match status" value="1"/>
</dbReference>
<dbReference type="RefSeq" id="WP_034395359.1">
    <property type="nucleotide sequence ID" value="NZ_AWTM01000098.1"/>
</dbReference>
<evidence type="ECO:0008006" key="5">
    <source>
        <dbReference type="Google" id="ProtNLM"/>
    </source>
</evidence>
<evidence type="ECO:0000256" key="1">
    <source>
        <dbReference type="ARBA" id="ARBA00006987"/>
    </source>
</evidence>
<evidence type="ECO:0000313" key="3">
    <source>
        <dbReference type="EMBL" id="KGH08681.1"/>
    </source>
</evidence>
<dbReference type="PANTHER" id="PTHR42928:SF5">
    <property type="entry name" value="BLR1237 PROTEIN"/>
    <property type="match status" value="1"/>
</dbReference>
<proteinExistence type="inferred from homology"/>
<dbReference type="EMBL" id="AWTP01000122">
    <property type="protein sequence ID" value="KGH08681.1"/>
    <property type="molecule type" value="Genomic_DNA"/>
</dbReference>
<dbReference type="SUPFAM" id="SSF53850">
    <property type="entry name" value="Periplasmic binding protein-like II"/>
    <property type="match status" value="1"/>
</dbReference>
<dbReference type="Pfam" id="PF03401">
    <property type="entry name" value="TctC"/>
    <property type="match status" value="1"/>
</dbReference>
<accession>A0A0E3CER6</accession>
<comment type="caution">
    <text evidence="3">The sequence shown here is derived from an EMBL/GenBank/DDBJ whole genome shotgun (WGS) entry which is preliminary data.</text>
</comment>
<dbReference type="InterPro" id="IPR005064">
    <property type="entry name" value="BUG"/>
</dbReference>
<protein>
    <recommendedName>
        <fullName evidence="5">Tripartite tricarboxylate transporter substrate binding protein</fullName>
    </recommendedName>
</protein>
<dbReference type="Gene3D" id="3.40.190.10">
    <property type="entry name" value="Periplasmic binding protein-like II"/>
    <property type="match status" value="1"/>
</dbReference>
<feature type="signal peptide" evidence="2">
    <location>
        <begin position="1"/>
        <end position="27"/>
    </location>
</feature>
<organism evidence="3 4">
    <name type="scientific">Comamonas thiooxydans</name>
    <dbReference type="NCBI Taxonomy" id="363952"/>
    <lineage>
        <taxon>Bacteria</taxon>
        <taxon>Pseudomonadati</taxon>
        <taxon>Pseudomonadota</taxon>
        <taxon>Betaproteobacteria</taxon>
        <taxon>Burkholderiales</taxon>
        <taxon>Comamonadaceae</taxon>
        <taxon>Comamonas</taxon>
    </lineage>
</organism>
<dbReference type="Proteomes" id="UP000029549">
    <property type="component" value="Unassembled WGS sequence"/>
</dbReference>
<sequence>MQIRRRQFAAWALGAPLLQQLSRASQAASQPWPAQALTVVVPFAPGGSVDVAARLVMPRLAERLGQPVIIENMVGASGTIATQRVIKARSDGYTLLFGVASSVLVAPLISPTKFRYDGLHELKPVAPVASSVFALVARPGLAAGSADDLIELARQKPGRLTLGTDGIGTSLHLTGELIQQMSGIDLVHVPYRSGPQVLTELAGGQIDLAVLPVALAQPFVLEGKVKALGVTSRQRLATLPQAPSLSETPALRNLEVEAWQGLLAPAHTDAHIVKRLADEIAILQADPEMARKLTEAGFKPMRMGHPQFLAYLEQEKRVLESTIRKANIRTD</sequence>
<dbReference type="AlphaFoldDB" id="A0A0E3CER6"/>
<dbReference type="InterPro" id="IPR042100">
    <property type="entry name" value="Bug_dom1"/>
</dbReference>
<comment type="similarity">
    <text evidence="1">Belongs to the UPF0065 (bug) family.</text>
</comment>
<dbReference type="PIRSF" id="PIRSF017082">
    <property type="entry name" value="YflP"/>
    <property type="match status" value="1"/>
</dbReference>
<gene>
    <name evidence="3" type="ORF">P608_17310</name>
</gene>
<evidence type="ECO:0000313" key="4">
    <source>
        <dbReference type="Proteomes" id="UP000029549"/>
    </source>
</evidence>
<keyword evidence="2" id="KW-0732">Signal</keyword>
<keyword evidence="4" id="KW-1185">Reference proteome</keyword>